<evidence type="ECO:0000313" key="7">
    <source>
        <dbReference type="EMBL" id="GAA4116103.1"/>
    </source>
</evidence>
<keyword evidence="3" id="KW-0547">Nucleotide-binding</keyword>
<evidence type="ECO:0000256" key="3">
    <source>
        <dbReference type="ARBA" id="ARBA00022741"/>
    </source>
</evidence>
<evidence type="ECO:0000256" key="4">
    <source>
        <dbReference type="ARBA" id="ARBA00022840"/>
    </source>
</evidence>
<accession>A0ABP7XGW5</accession>
<dbReference type="InterPro" id="IPR014729">
    <property type="entry name" value="Rossmann-like_a/b/a_fold"/>
</dbReference>
<comment type="subunit">
    <text evidence="1">Monomer.</text>
</comment>
<organism evidence="7 8">
    <name type="scientific">Nocardioides fonticola</name>
    <dbReference type="NCBI Taxonomy" id="450363"/>
    <lineage>
        <taxon>Bacteria</taxon>
        <taxon>Bacillati</taxon>
        <taxon>Actinomycetota</taxon>
        <taxon>Actinomycetes</taxon>
        <taxon>Propionibacteriales</taxon>
        <taxon>Nocardioidaceae</taxon>
        <taxon>Nocardioides</taxon>
    </lineage>
</organism>
<dbReference type="Pfam" id="PF01406">
    <property type="entry name" value="tRNA-synt_1e"/>
    <property type="match status" value="1"/>
</dbReference>
<evidence type="ECO:0000259" key="6">
    <source>
        <dbReference type="Pfam" id="PF01406"/>
    </source>
</evidence>
<feature type="domain" description="tRNA synthetases class I catalytic" evidence="6">
    <location>
        <begin position="40"/>
        <end position="331"/>
    </location>
</feature>
<protein>
    <submittedName>
        <fullName evidence="7">Cysteine--tRNA ligase</fullName>
    </submittedName>
</protein>
<proteinExistence type="predicted"/>
<keyword evidence="2 7" id="KW-0436">Ligase</keyword>
<comment type="caution">
    <text evidence="7">The sequence shown here is derived from an EMBL/GenBank/DDBJ whole genome shotgun (WGS) entry which is preliminary data.</text>
</comment>
<name>A0ABP7XGW5_9ACTN</name>
<dbReference type="PANTHER" id="PTHR10890:SF3">
    <property type="entry name" value="CYSTEINE--TRNA LIGASE, CYTOPLASMIC"/>
    <property type="match status" value="1"/>
</dbReference>
<dbReference type="Gene3D" id="3.40.50.620">
    <property type="entry name" value="HUPs"/>
    <property type="match status" value="1"/>
</dbReference>
<evidence type="ECO:0000256" key="1">
    <source>
        <dbReference type="ARBA" id="ARBA00011245"/>
    </source>
</evidence>
<dbReference type="RefSeq" id="WP_344732744.1">
    <property type="nucleotide sequence ID" value="NZ_BAAAZH010000012.1"/>
</dbReference>
<dbReference type="PRINTS" id="PR00983">
    <property type="entry name" value="TRNASYNTHCYS"/>
</dbReference>
<dbReference type="PANTHER" id="PTHR10890">
    <property type="entry name" value="CYSTEINYL-TRNA SYNTHETASE"/>
    <property type="match status" value="1"/>
</dbReference>
<keyword evidence="8" id="KW-1185">Reference proteome</keyword>
<evidence type="ECO:0000256" key="2">
    <source>
        <dbReference type="ARBA" id="ARBA00022598"/>
    </source>
</evidence>
<keyword evidence="4" id="KW-0067">ATP-binding</keyword>
<reference evidence="8" key="1">
    <citation type="journal article" date="2019" name="Int. J. Syst. Evol. Microbiol.">
        <title>The Global Catalogue of Microorganisms (GCM) 10K type strain sequencing project: providing services to taxonomists for standard genome sequencing and annotation.</title>
        <authorList>
            <consortium name="The Broad Institute Genomics Platform"/>
            <consortium name="The Broad Institute Genome Sequencing Center for Infectious Disease"/>
            <person name="Wu L."/>
            <person name="Ma J."/>
        </authorList>
    </citation>
    <scope>NUCLEOTIDE SEQUENCE [LARGE SCALE GENOMIC DNA]</scope>
    <source>
        <strain evidence="8">JCM 16703</strain>
    </source>
</reference>
<sequence length="398" mass="42178">MAARQLGPGVTDPTQRVGALPPPHPTLTLGGVRLGIVGAARLYVCGITPYDVTHLGHAATFVWSDLLAGLLRGTGVEARVCRNITDVDDVLMDAARARGRHYDEFALGQEAVFGQSMRALAVATPQAEPHARHHIGTVQQLAQTLLDAGAAYERGGTVWFRGGEVASGAGLDHDEALRRFADYGEQPDHPDKDDPFDVPVWQVSTDGQPAWPSPWGWGRPGWHAECAAMALAVHGGSIDVLAGGSDLVFPHHVYVTAMASAATGVTPFARATLHVGEVRLEGRKMAKSTGNLVLVDDLLTRCSPAALRLAILDRRYADPWEYRPDDLDRAEQRLADLYRAAGASSTAGTAGTGDADPDAALARVRDDLDVPGAVEVALATGGEAARRLIAVLRLGDAR</sequence>
<gene>
    <name evidence="7" type="primary">cysS_1</name>
    <name evidence="7" type="ORF">GCM10022215_15580</name>
</gene>
<dbReference type="GO" id="GO:0016874">
    <property type="term" value="F:ligase activity"/>
    <property type="evidence" value="ECO:0007669"/>
    <property type="project" value="UniProtKB-KW"/>
</dbReference>
<dbReference type="SUPFAM" id="SSF52374">
    <property type="entry name" value="Nucleotidylyl transferase"/>
    <property type="match status" value="1"/>
</dbReference>
<dbReference type="InterPro" id="IPR032678">
    <property type="entry name" value="tRNA-synt_1_cat_dom"/>
</dbReference>
<dbReference type="Proteomes" id="UP001501495">
    <property type="component" value="Unassembled WGS sequence"/>
</dbReference>
<feature type="region of interest" description="Disordered" evidence="5">
    <location>
        <begin position="1"/>
        <end position="23"/>
    </location>
</feature>
<dbReference type="InterPro" id="IPR024909">
    <property type="entry name" value="Cys-tRNA/MSH_ligase"/>
</dbReference>
<evidence type="ECO:0000256" key="5">
    <source>
        <dbReference type="SAM" id="MobiDB-lite"/>
    </source>
</evidence>
<dbReference type="EMBL" id="BAAAZH010000012">
    <property type="protein sequence ID" value="GAA4116103.1"/>
    <property type="molecule type" value="Genomic_DNA"/>
</dbReference>
<evidence type="ECO:0000313" key="8">
    <source>
        <dbReference type="Proteomes" id="UP001501495"/>
    </source>
</evidence>